<dbReference type="EMBL" id="QGTJ01000003">
    <property type="protein sequence ID" value="PWV63327.1"/>
    <property type="molecule type" value="Genomic_DNA"/>
</dbReference>
<sequence>MSHADTSAGYERRQFFRVEDRLVLAYRPSDAAALDALLDRLQTDADNGLGLGSVYDVLLREAEPLLLQLGELPTPALAYLRNLEHRLELIAGALLLHELGGNRAPRHVSLSAGGIQFECERELSVDTWLELRFILPGSREGIVAGVRVARCEDIGGQTYPWRIAAEFTHLLAADRQTLVRHVMSCEARELRARQYLALDLPFDLPTAL</sequence>
<proteinExistence type="predicted"/>
<evidence type="ECO:0000313" key="3">
    <source>
        <dbReference type="Proteomes" id="UP000246569"/>
    </source>
</evidence>
<organism evidence="2 3">
    <name type="scientific">Plasticicumulans acidivorans</name>
    <dbReference type="NCBI Taxonomy" id="886464"/>
    <lineage>
        <taxon>Bacteria</taxon>
        <taxon>Pseudomonadati</taxon>
        <taxon>Pseudomonadota</taxon>
        <taxon>Gammaproteobacteria</taxon>
        <taxon>Candidatus Competibacteraceae</taxon>
        <taxon>Plasticicumulans</taxon>
    </lineage>
</organism>
<reference evidence="2 3" key="1">
    <citation type="submission" date="2018-05" db="EMBL/GenBank/DDBJ databases">
        <title>Genomic Encyclopedia of Type Strains, Phase IV (KMG-IV): sequencing the most valuable type-strain genomes for metagenomic binning, comparative biology and taxonomic classification.</title>
        <authorList>
            <person name="Goeker M."/>
        </authorList>
    </citation>
    <scope>NUCLEOTIDE SEQUENCE [LARGE SCALE GENOMIC DNA]</scope>
    <source>
        <strain evidence="2 3">DSM 23606</strain>
    </source>
</reference>
<dbReference type="InterPro" id="IPR009875">
    <property type="entry name" value="PilZ_domain"/>
</dbReference>
<keyword evidence="3" id="KW-1185">Reference proteome</keyword>
<dbReference type="RefSeq" id="WP_110017830.1">
    <property type="nucleotide sequence ID" value="NZ_QGTJ01000003.1"/>
</dbReference>
<comment type="caution">
    <text evidence="2">The sequence shown here is derived from an EMBL/GenBank/DDBJ whole genome shotgun (WGS) entry which is preliminary data.</text>
</comment>
<evidence type="ECO:0000313" key="2">
    <source>
        <dbReference type="EMBL" id="PWV63327.1"/>
    </source>
</evidence>
<dbReference type="AlphaFoldDB" id="A0A317MXG9"/>
<name>A0A317MXG9_9GAMM</name>
<gene>
    <name evidence="2" type="ORF">C7443_103252</name>
</gene>
<dbReference type="OrthoDB" id="5567005at2"/>
<accession>A0A317MXG9</accession>
<evidence type="ECO:0000259" key="1">
    <source>
        <dbReference type="Pfam" id="PF07238"/>
    </source>
</evidence>
<dbReference type="Proteomes" id="UP000246569">
    <property type="component" value="Unassembled WGS sequence"/>
</dbReference>
<feature type="domain" description="PilZ" evidence="1">
    <location>
        <begin position="100"/>
        <end position="183"/>
    </location>
</feature>
<dbReference type="GO" id="GO:0035438">
    <property type="term" value="F:cyclic-di-GMP binding"/>
    <property type="evidence" value="ECO:0007669"/>
    <property type="project" value="InterPro"/>
</dbReference>
<dbReference type="Pfam" id="PF07238">
    <property type="entry name" value="PilZ"/>
    <property type="match status" value="1"/>
</dbReference>
<protein>
    <submittedName>
        <fullName evidence="2">PilZ domain-containing protein</fullName>
    </submittedName>
</protein>